<sequence length="218" mass="24081">MGETFSAEVKLLLEPGTVGPYSINVTGMEGVRLCSLAVTWNATNKYSCGVENVVDGDTTLMEWIAVQSTYETGQEVIRDANTNSISFLLNGVVLPKWRRGSVDLVVNHGTDVLSSEKVPVPVIPRVPLNGSMRFQSHYSMCIPEEWMGNSTCPKILVKFNVSEAAFYPNLTVFLEDCNNILSRYSLEECYDGILVDPNAPCSDNDEVTKLDDVSWAQK</sequence>
<evidence type="ECO:0000313" key="1">
    <source>
        <dbReference type="EMBL" id="CAD7248435.1"/>
    </source>
</evidence>
<reference evidence="1" key="1">
    <citation type="submission" date="2020-11" db="EMBL/GenBank/DDBJ databases">
        <authorList>
            <person name="Tran Van P."/>
        </authorList>
    </citation>
    <scope>NUCLEOTIDE SEQUENCE</scope>
</reference>
<proteinExistence type="predicted"/>
<dbReference type="Proteomes" id="UP000677054">
    <property type="component" value="Unassembled WGS sequence"/>
</dbReference>
<name>A0A7R8XDQ7_9CRUS</name>
<keyword evidence="2" id="KW-1185">Reference proteome</keyword>
<protein>
    <submittedName>
        <fullName evidence="1">Uncharacterized protein</fullName>
    </submittedName>
</protein>
<gene>
    <name evidence="1" type="ORF">DSTB1V02_LOCUS8248</name>
</gene>
<dbReference type="EMBL" id="LR901360">
    <property type="protein sequence ID" value="CAD7248435.1"/>
    <property type="molecule type" value="Genomic_DNA"/>
</dbReference>
<organism evidence="1">
    <name type="scientific">Darwinula stevensoni</name>
    <dbReference type="NCBI Taxonomy" id="69355"/>
    <lineage>
        <taxon>Eukaryota</taxon>
        <taxon>Metazoa</taxon>
        <taxon>Ecdysozoa</taxon>
        <taxon>Arthropoda</taxon>
        <taxon>Crustacea</taxon>
        <taxon>Oligostraca</taxon>
        <taxon>Ostracoda</taxon>
        <taxon>Podocopa</taxon>
        <taxon>Podocopida</taxon>
        <taxon>Darwinulocopina</taxon>
        <taxon>Darwinuloidea</taxon>
        <taxon>Darwinulidae</taxon>
        <taxon>Darwinula</taxon>
    </lineage>
</organism>
<dbReference type="AlphaFoldDB" id="A0A7R8XDQ7"/>
<dbReference type="EMBL" id="CAJPEV010001843">
    <property type="protein sequence ID" value="CAG0894569.1"/>
    <property type="molecule type" value="Genomic_DNA"/>
</dbReference>
<accession>A0A7R8XDQ7</accession>
<evidence type="ECO:0000313" key="2">
    <source>
        <dbReference type="Proteomes" id="UP000677054"/>
    </source>
</evidence>